<protein>
    <submittedName>
        <fullName evidence="1">Uncharacterized protein</fullName>
    </submittedName>
</protein>
<dbReference type="RefSeq" id="WP_036098670.1">
    <property type="nucleotide sequence ID" value="NZ_AODF01000073.1"/>
</dbReference>
<evidence type="ECO:0000313" key="2">
    <source>
        <dbReference type="Proteomes" id="UP000019249"/>
    </source>
</evidence>
<name>A0ABP3ATH0_9LIST</name>
<accession>A0ABP3ATH0</accession>
<dbReference type="EMBL" id="AODF01000073">
    <property type="protein sequence ID" value="EUJ23491.1"/>
    <property type="molecule type" value="Genomic_DNA"/>
</dbReference>
<reference evidence="1 2" key="1">
    <citation type="journal article" date="2014" name="Int. J. Syst. Evol. Microbiol.">
        <title>Listeria floridensis sp. nov., Listeria aquatica sp. nov., Listeria cornellensis sp. nov., Listeria riparia sp. nov. and Listeria grandensis sp. nov., from agricultural and natural environments.</title>
        <authorList>
            <person name="den Bakker H.C."/>
            <person name="Warchocki S."/>
            <person name="Wright E.M."/>
            <person name="Allred A.F."/>
            <person name="Ahlstrom C."/>
            <person name="Manuel C.S."/>
            <person name="Stasiewicz M.J."/>
            <person name="Burrell A."/>
            <person name="Roof S."/>
            <person name="Strawn L."/>
            <person name="Fortes E.D."/>
            <person name="Nightingale K.K."/>
            <person name="Kephart D."/>
            <person name="Wiedmann M."/>
        </authorList>
    </citation>
    <scope>NUCLEOTIDE SEQUENCE [LARGE SCALE GENOMIC DNA]</scope>
    <source>
        <strain evidence="1 2">FSL S10-1187</strain>
    </source>
</reference>
<organism evidence="1 2">
    <name type="scientific">Listeria floridensis FSL S10-1187</name>
    <dbReference type="NCBI Taxonomy" id="1265817"/>
    <lineage>
        <taxon>Bacteria</taxon>
        <taxon>Bacillati</taxon>
        <taxon>Bacillota</taxon>
        <taxon>Bacilli</taxon>
        <taxon>Bacillales</taxon>
        <taxon>Listeriaceae</taxon>
        <taxon>Listeria</taxon>
    </lineage>
</organism>
<keyword evidence="2" id="KW-1185">Reference proteome</keyword>
<proteinExistence type="predicted"/>
<gene>
    <name evidence="1" type="ORF">MFLO_15865</name>
</gene>
<evidence type="ECO:0000313" key="1">
    <source>
        <dbReference type="EMBL" id="EUJ23491.1"/>
    </source>
</evidence>
<comment type="caution">
    <text evidence="1">The sequence shown here is derived from an EMBL/GenBank/DDBJ whole genome shotgun (WGS) entry which is preliminary data.</text>
</comment>
<dbReference type="Proteomes" id="UP000019249">
    <property type="component" value="Unassembled WGS sequence"/>
</dbReference>
<sequence>MTIKINQDTIYHTPTQEAFNELVQELEAAGYLWTGKALPTSINNWYRLQEETCVRTYSDQKILSYDDLSYYKEYFNDVPIIEYKTKKERSLEHDFKKFMDLKELGVKFEAPQKP</sequence>